<keyword evidence="3" id="KW-0472">Membrane</keyword>
<organism evidence="5 6">
    <name type="scientific">Datura stramonium</name>
    <name type="common">Jimsonweed</name>
    <name type="synonym">Common thornapple</name>
    <dbReference type="NCBI Taxonomy" id="4076"/>
    <lineage>
        <taxon>Eukaryota</taxon>
        <taxon>Viridiplantae</taxon>
        <taxon>Streptophyta</taxon>
        <taxon>Embryophyta</taxon>
        <taxon>Tracheophyta</taxon>
        <taxon>Spermatophyta</taxon>
        <taxon>Magnoliopsida</taxon>
        <taxon>eudicotyledons</taxon>
        <taxon>Gunneridae</taxon>
        <taxon>Pentapetalae</taxon>
        <taxon>asterids</taxon>
        <taxon>lamiids</taxon>
        <taxon>Solanales</taxon>
        <taxon>Solanaceae</taxon>
        <taxon>Solanoideae</taxon>
        <taxon>Datureae</taxon>
        <taxon>Datura</taxon>
    </lineage>
</organism>
<evidence type="ECO:0000259" key="4">
    <source>
        <dbReference type="Pfam" id="PF02705"/>
    </source>
</evidence>
<keyword evidence="3" id="KW-1133">Transmembrane helix</keyword>
<dbReference type="InterPro" id="IPR003855">
    <property type="entry name" value="K+_transporter"/>
</dbReference>
<evidence type="ECO:0000256" key="1">
    <source>
        <dbReference type="ARBA" id="ARBA00004651"/>
    </source>
</evidence>
<dbReference type="EMBL" id="JACEIK010041454">
    <property type="protein sequence ID" value="MCE5166983.1"/>
    <property type="molecule type" value="Genomic_DNA"/>
</dbReference>
<evidence type="ECO:0000313" key="5">
    <source>
        <dbReference type="EMBL" id="MCE5166983.1"/>
    </source>
</evidence>
<evidence type="ECO:0000313" key="6">
    <source>
        <dbReference type="Proteomes" id="UP000823775"/>
    </source>
</evidence>
<dbReference type="InterPro" id="IPR053951">
    <property type="entry name" value="K_trans_N"/>
</dbReference>
<proteinExistence type="inferred from homology"/>
<dbReference type="Pfam" id="PF02705">
    <property type="entry name" value="K_trans"/>
    <property type="match status" value="1"/>
</dbReference>
<keyword evidence="3" id="KW-0812">Transmembrane</keyword>
<dbReference type="PANTHER" id="PTHR30540:SF94">
    <property type="entry name" value="POTASSIUM TRANSPORTER 5"/>
    <property type="match status" value="1"/>
</dbReference>
<sequence length="180" mass="20149">VLRAFNPMYIIDYFKRNGKKGWLSLDRVFLCITGSEDMFANLDHFSVRSVQVSLLFFSFSSRIKRSFGTHPGQDIDPIYWPTFVVAVVAAIMVSQAMISGAFSIVAQAQSLEKLGHAHGIAVVSAEIITTNLVTLVMLRIWKISIWRISLFYAVYVTIESTYLSAQLSKFVEGGYLPLPA</sequence>
<feature type="non-terminal residue" evidence="5">
    <location>
        <position position="1"/>
    </location>
</feature>
<gene>
    <name evidence="5" type="primary">HAK5_2</name>
    <name evidence="5" type="ORF">HAX54_032631</name>
</gene>
<feature type="transmembrane region" description="Helical" evidence="3">
    <location>
        <begin position="83"/>
        <end position="105"/>
    </location>
</feature>
<dbReference type="PANTHER" id="PTHR30540">
    <property type="entry name" value="OSMOTIC STRESS POTASSIUM TRANSPORTER"/>
    <property type="match status" value="1"/>
</dbReference>
<dbReference type="Proteomes" id="UP000823775">
    <property type="component" value="Unassembled WGS sequence"/>
</dbReference>
<reference evidence="5 6" key="1">
    <citation type="journal article" date="2021" name="BMC Genomics">
        <title>Datura genome reveals duplications of psychoactive alkaloid biosynthetic genes and high mutation rate following tissue culture.</title>
        <authorList>
            <person name="Rajewski A."/>
            <person name="Carter-House D."/>
            <person name="Stajich J."/>
            <person name="Litt A."/>
        </authorList>
    </citation>
    <scope>NUCLEOTIDE SEQUENCE [LARGE SCALE GENOMIC DNA]</scope>
    <source>
        <strain evidence="5">AR-01</strain>
    </source>
</reference>
<protein>
    <submittedName>
        <fullName evidence="5">Potassium transporter 5</fullName>
    </submittedName>
</protein>
<feature type="transmembrane region" description="Helical" evidence="3">
    <location>
        <begin position="117"/>
        <end position="138"/>
    </location>
</feature>
<comment type="subcellular location">
    <subcellularLocation>
        <location evidence="1">Cell membrane</location>
        <topology evidence="1">Multi-pass membrane protein</topology>
    </subcellularLocation>
</comment>
<keyword evidence="6" id="KW-1185">Reference proteome</keyword>
<evidence type="ECO:0000256" key="3">
    <source>
        <dbReference type="SAM" id="Phobius"/>
    </source>
</evidence>
<comment type="similarity">
    <text evidence="2">Belongs to the HAK/KUP transporter (TC 2.A.72.3) family.</text>
</comment>
<accession>A0ABS8Y5M7</accession>
<evidence type="ECO:0000256" key="2">
    <source>
        <dbReference type="ARBA" id="ARBA00008440"/>
    </source>
</evidence>
<feature type="domain" description="K+ potassium transporter integral membrane" evidence="4">
    <location>
        <begin position="1"/>
        <end position="112"/>
    </location>
</feature>
<name>A0ABS8Y5M7_DATST</name>
<comment type="caution">
    <text evidence="5">The sequence shown here is derived from an EMBL/GenBank/DDBJ whole genome shotgun (WGS) entry which is preliminary data.</text>
</comment>